<dbReference type="AlphaFoldDB" id="A0A165ZCD8"/>
<proteinExistence type="predicted"/>
<name>A0A165ZCD8_9AGAM</name>
<sequence length="230" mass="26708">MSVGFWFDTGVHTMQDIRPSSQQHSLPSLIVFVHFSRLRSSLSTGIFLYFEFTQWIPCGIGSSPSQSLYKPPNKAQILTSVIMFWWRIAHLLYYENDDDDDDIDGFVDVVREWEHDPEDDPAGAHSNQVNINTGLWSWDVVHRDSFDAVDLYQPWTYLLEQTWQPSRDYRQASVCDSQRMLDHRHLPHDVYHTISFEQRTTPLPVRIGNHVGTGITFPDYVKGLKATFCL</sequence>
<gene>
    <name evidence="1" type="ORF">SISSUDRAFT_311228</name>
</gene>
<protein>
    <submittedName>
        <fullName evidence="1">Uncharacterized protein</fullName>
    </submittedName>
</protein>
<dbReference type="EMBL" id="KV428196">
    <property type="protein sequence ID" value="KZT34162.1"/>
    <property type="molecule type" value="Genomic_DNA"/>
</dbReference>
<evidence type="ECO:0000313" key="2">
    <source>
        <dbReference type="Proteomes" id="UP000076798"/>
    </source>
</evidence>
<accession>A0A165ZCD8</accession>
<reference evidence="1 2" key="1">
    <citation type="journal article" date="2016" name="Mol. Biol. Evol.">
        <title>Comparative Genomics of Early-Diverging Mushroom-Forming Fungi Provides Insights into the Origins of Lignocellulose Decay Capabilities.</title>
        <authorList>
            <person name="Nagy L.G."/>
            <person name="Riley R."/>
            <person name="Tritt A."/>
            <person name="Adam C."/>
            <person name="Daum C."/>
            <person name="Floudas D."/>
            <person name="Sun H."/>
            <person name="Yadav J.S."/>
            <person name="Pangilinan J."/>
            <person name="Larsson K.H."/>
            <person name="Matsuura K."/>
            <person name="Barry K."/>
            <person name="Labutti K."/>
            <person name="Kuo R."/>
            <person name="Ohm R.A."/>
            <person name="Bhattacharya S.S."/>
            <person name="Shirouzu T."/>
            <person name="Yoshinaga Y."/>
            <person name="Martin F.M."/>
            <person name="Grigoriev I.V."/>
            <person name="Hibbett D.S."/>
        </authorList>
    </citation>
    <scope>NUCLEOTIDE SEQUENCE [LARGE SCALE GENOMIC DNA]</scope>
    <source>
        <strain evidence="1 2">HHB10207 ss-3</strain>
    </source>
</reference>
<organism evidence="1 2">
    <name type="scientific">Sistotremastrum suecicum HHB10207 ss-3</name>
    <dbReference type="NCBI Taxonomy" id="1314776"/>
    <lineage>
        <taxon>Eukaryota</taxon>
        <taxon>Fungi</taxon>
        <taxon>Dikarya</taxon>
        <taxon>Basidiomycota</taxon>
        <taxon>Agaricomycotina</taxon>
        <taxon>Agaricomycetes</taxon>
        <taxon>Sistotremastrales</taxon>
        <taxon>Sistotremastraceae</taxon>
        <taxon>Sistotremastrum</taxon>
    </lineage>
</organism>
<evidence type="ECO:0000313" key="1">
    <source>
        <dbReference type="EMBL" id="KZT34162.1"/>
    </source>
</evidence>
<keyword evidence="2" id="KW-1185">Reference proteome</keyword>
<dbReference type="Proteomes" id="UP000076798">
    <property type="component" value="Unassembled WGS sequence"/>
</dbReference>